<dbReference type="PANTHER" id="PTHR43547:SF2">
    <property type="entry name" value="HYBRID SIGNAL TRANSDUCTION HISTIDINE KINASE C"/>
    <property type="match status" value="1"/>
</dbReference>
<dbReference type="InterPro" id="IPR001789">
    <property type="entry name" value="Sig_transdc_resp-reg_receiver"/>
</dbReference>
<dbReference type="Proteomes" id="UP000184480">
    <property type="component" value="Unassembled WGS sequence"/>
</dbReference>
<dbReference type="InterPro" id="IPR005467">
    <property type="entry name" value="His_kinase_dom"/>
</dbReference>
<dbReference type="GO" id="GO:0003700">
    <property type="term" value="F:DNA-binding transcription factor activity"/>
    <property type="evidence" value="ECO:0007669"/>
    <property type="project" value="InterPro"/>
</dbReference>
<dbReference type="SMART" id="SM00342">
    <property type="entry name" value="HTH_ARAC"/>
    <property type="match status" value="1"/>
</dbReference>
<keyword evidence="19" id="KW-1185">Reference proteome</keyword>
<dbReference type="Gene3D" id="3.30.565.10">
    <property type="entry name" value="Histidine kinase-like ATPase, C-terminal domain"/>
    <property type="match status" value="1"/>
</dbReference>
<dbReference type="Gene3D" id="1.10.10.60">
    <property type="entry name" value="Homeodomain-like"/>
    <property type="match status" value="1"/>
</dbReference>
<evidence type="ECO:0000256" key="5">
    <source>
        <dbReference type="ARBA" id="ARBA00022741"/>
    </source>
</evidence>
<dbReference type="Gene3D" id="1.10.287.130">
    <property type="match status" value="1"/>
</dbReference>
<keyword evidence="3 12" id="KW-0597">Phosphoprotein</keyword>
<feature type="domain" description="Histidine kinase" evidence="16">
    <location>
        <begin position="929"/>
        <end position="1144"/>
    </location>
</feature>
<feature type="modified residue" description="4-aspartylphosphate" evidence="12">
    <location>
        <position position="1240"/>
    </location>
</feature>
<dbReference type="InterPro" id="IPR018060">
    <property type="entry name" value="HTH_AraC"/>
</dbReference>
<keyword evidence="6" id="KW-0418">Kinase</keyword>
<dbReference type="Pfam" id="PF00072">
    <property type="entry name" value="Response_reg"/>
    <property type="match status" value="1"/>
</dbReference>
<dbReference type="CDD" id="cd17574">
    <property type="entry name" value="REC_OmpR"/>
    <property type="match status" value="1"/>
</dbReference>
<dbReference type="STRING" id="1346286.SAMN05444362_101354"/>
<dbReference type="FunFam" id="3.30.565.10:FF:000037">
    <property type="entry name" value="Hybrid sensor histidine kinase/response regulator"/>
    <property type="match status" value="1"/>
</dbReference>
<comment type="catalytic activity">
    <reaction evidence="1">
        <text>ATP + protein L-histidine = ADP + protein N-phospho-L-histidine.</text>
        <dbReference type="EC" id="2.7.13.3"/>
    </reaction>
</comment>
<dbReference type="InterPro" id="IPR003661">
    <property type="entry name" value="HisK_dim/P_dom"/>
</dbReference>
<dbReference type="CDD" id="cd00082">
    <property type="entry name" value="HisKA"/>
    <property type="match status" value="1"/>
</dbReference>
<evidence type="ECO:0000256" key="2">
    <source>
        <dbReference type="ARBA" id="ARBA00012438"/>
    </source>
</evidence>
<dbReference type="InterPro" id="IPR011123">
    <property type="entry name" value="Y_Y_Y"/>
</dbReference>
<evidence type="ECO:0000256" key="4">
    <source>
        <dbReference type="ARBA" id="ARBA00022679"/>
    </source>
</evidence>
<dbReference type="EMBL" id="FQUC01000001">
    <property type="protein sequence ID" value="SHE45108.1"/>
    <property type="molecule type" value="Genomic_DNA"/>
</dbReference>
<dbReference type="Pfam" id="PF12833">
    <property type="entry name" value="HTH_18"/>
    <property type="match status" value="1"/>
</dbReference>
<dbReference type="FunFam" id="1.10.287.130:FF:000045">
    <property type="entry name" value="Two-component system sensor histidine kinase/response regulator"/>
    <property type="match status" value="1"/>
</dbReference>
<name>A0A1M4TL02_9BACT</name>
<evidence type="ECO:0000256" key="6">
    <source>
        <dbReference type="ARBA" id="ARBA00022777"/>
    </source>
</evidence>
<dbReference type="Pfam" id="PF02518">
    <property type="entry name" value="HATPase_c"/>
    <property type="match status" value="1"/>
</dbReference>
<evidence type="ECO:0000256" key="8">
    <source>
        <dbReference type="ARBA" id="ARBA00023012"/>
    </source>
</evidence>
<evidence type="ECO:0000256" key="7">
    <source>
        <dbReference type="ARBA" id="ARBA00022840"/>
    </source>
</evidence>
<keyword evidence="7" id="KW-0067">ATP-binding</keyword>
<keyword evidence="4" id="KW-0808">Transferase</keyword>
<proteinExistence type="predicted"/>
<keyword evidence="13" id="KW-0812">Transmembrane</keyword>
<dbReference type="SUPFAM" id="SSF47384">
    <property type="entry name" value="Homodimeric domain of signal transducing histidine kinase"/>
    <property type="match status" value="1"/>
</dbReference>
<keyword evidence="11" id="KW-0804">Transcription</keyword>
<keyword evidence="10" id="KW-0238">DNA-binding</keyword>
<evidence type="ECO:0000256" key="1">
    <source>
        <dbReference type="ARBA" id="ARBA00000085"/>
    </source>
</evidence>
<dbReference type="InterPro" id="IPR036097">
    <property type="entry name" value="HisK_dim/P_sf"/>
</dbReference>
<keyword evidence="13" id="KW-0472">Membrane</keyword>
<dbReference type="SUPFAM" id="SSF63829">
    <property type="entry name" value="Calcium-dependent phosphotriesterase"/>
    <property type="match status" value="3"/>
</dbReference>
<dbReference type="PROSITE" id="PS50109">
    <property type="entry name" value="HIS_KIN"/>
    <property type="match status" value="1"/>
</dbReference>
<dbReference type="PROSITE" id="PS01124">
    <property type="entry name" value="HTH_ARAC_FAMILY_2"/>
    <property type="match status" value="1"/>
</dbReference>
<dbReference type="GO" id="GO:0005524">
    <property type="term" value="F:ATP binding"/>
    <property type="evidence" value="ECO:0007669"/>
    <property type="project" value="UniProtKB-KW"/>
</dbReference>
<dbReference type="Gene3D" id="2.130.10.10">
    <property type="entry name" value="YVTN repeat-like/Quinoprotein amine dehydrogenase"/>
    <property type="match status" value="4"/>
</dbReference>
<dbReference type="GO" id="GO:0043565">
    <property type="term" value="F:sequence-specific DNA binding"/>
    <property type="evidence" value="ECO:0007669"/>
    <property type="project" value="InterPro"/>
</dbReference>
<dbReference type="Pfam" id="PF07495">
    <property type="entry name" value="Y_Y_Y"/>
    <property type="match status" value="1"/>
</dbReference>
<dbReference type="InterPro" id="IPR013783">
    <property type="entry name" value="Ig-like_fold"/>
</dbReference>
<dbReference type="InterPro" id="IPR015943">
    <property type="entry name" value="WD40/YVTN_repeat-like_dom_sf"/>
</dbReference>
<dbReference type="InterPro" id="IPR036890">
    <property type="entry name" value="HATPase_C_sf"/>
</dbReference>
<evidence type="ECO:0000259" key="16">
    <source>
        <dbReference type="PROSITE" id="PS50109"/>
    </source>
</evidence>
<feature type="transmembrane region" description="Helical" evidence="13">
    <location>
        <begin position="882"/>
        <end position="904"/>
    </location>
</feature>
<feature type="domain" description="HTH araC/xylS-type" evidence="15">
    <location>
        <begin position="1339"/>
        <end position="1438"/>
    </location>
</feature>
<keyword evidence="8" id="KW-0902">Two-component regulatory system</keyword>
<feature type="domain" description="Response regulatory" evidence="17">
    <location>
        <begin position="1192"/>
        <end position="1307"/>
    </location>
</feature>
<dbReference type="GO" id="GO:0000155">
    <property type="term" value="F:phosphorelay sensor kinase activity"/>
    <property type="evidence" value="ECO:0007669"/>
    <property type="project" value="InterPro"/>
</dbReference>
<evidence type="ECO:0000256" key="3">
    <source>
        <dbReference type="ARBA" id="ARBA00022553"/>
    </source>
</evidence>
<dbReference type="Gene3D" id="3.40.50.2300">
    <property type="match status" value="1"/>
</dbReference>
<feature type="chain" id="PRO_5012861052" description="histidine kinase" evidence="14">
    <location>
        <begin position="33"/>
        <end position="1444"/>
    </location>
</feature>
<dbReference type="SMART" id="SM00387">
    <property type="entry name" value="HATPase_c"/>
    <property type="match status" value="1"/>
</dbReference>
<keyword evidence="5" id="KW-0547">Nucleotide-binding</keyword>
<accession>A0A1M4TL02</accession>
<sequence>MNYPHPKNMNKLKSISLLISVLFCLSVFPSQQDNIYFSQISTKNGLSQNTVRAILEDRQGFIWVGTLNGLNRFDGYQLFTYKPQPGNPKSLIDNRIKDVFQDKDGYLWIKTYKNEFSCYDPVSDSFIDYQPEGYKNATIAYNDYYESPHGEIWLWGNTNGCLQIKKKDGKIISTPFLTDKINRRQCRFILEDSKSSTWIGGTSGIFRITEDNKPEVFFENKYSFTNAVEMNNKIYFSTENSVIVEYDLRKKTFEEITYPLLKYNFTNIARLSNTELLLITRFYGVMSYNTNTRKFGKMDWANDKELTGNIELITDKNKGLWLYNHSGKAWYFNPVTQSSKKLDLIPYDIVKIIDYERYNIFIDSENLIWITTYGNGLFCYNPTDGKLSNYKYSPNENSLASDYLLSITEDKYGNIWIGSEYAGIIKVVKASYGLQILRPEEDSSIGKNNNVRTLFEDSYGNIWLGTKNGSLYVYNFNLTANKCIQVDLNPYTIAEDNEHRIWVGTKGNGLYIFDQETHKEIYHTKYDENNPKKNGLSHNSIFNILKDNKGRMWIGTFGGGINLITKTGADISFSHFFNNLGNKSYIRYLFQDSKSRIWAGTSEGIIRFQPEELIKNPEAYVSYQLDLNNKNSLSCNDIKTFYEDDFGTIWIGTAGGGLNKYIESTNSFEAYTTDNGLSGDVITGILEDKEHNLWISSENGITKFDIKNHSFMVYHFSEETYGNHFNENANIYSENGNMLWGSLNGLLVFNPDSFIPDIHVPPVTLTNLFIYNQKVEAGTEDSPLTKAISYTNKIELNYKQNTFTLEFATLALKDPQKNKYSYMLTNYDKQWSSPNNHNTATYKNLPPGKYIFLVKGSNSDGIWNENVTQLEIIITPPFWKSVYAYIVYILIFAVILYIVSRLALKFNILNNNIKVEKELTNHKLRFFTNISHEFRTPLTLIRGAVENLNEQSEIPPMISKQVKVLSRNSVILTRLIDQLLEFRKLQNNVLTLDLEETDIISFADEIYSGFQEIAVQKNIDYTFTHNLASFNVFIDRRKVDKILYNLLSNAFKFTPRDGRIELIIEVNEQNRTYLISVKDNGIGISKDMQHLLFSRFMQINFSSSGTGVGLHLVKEFVDVHKGRIWYEDNPEGGSIFRVELSTDQKKYEGEHFVSASLPDIVEEKPNNKVVYPSDATDMQLPEIDDAVLGNYKMLIIDDNDDIRNFLVDEFSKHFMVDVAENGKQGLIKARETNPDMIICDVMMPEMDGFEVTRCLKEDFQTCHIPIILLTAHSSIEHQLEGIQSGADAYIMKPFSLKYLVARVFKLIEQRELLKKRFSNEYVLDGNLITSTDKDKDFYNLINQILEEHIADYQFSVDRFAELAKLRRTIFYKKVKGITGLSPNELIKVKRLKKAAELLLTGEFTVSEVSFKVGFEDPFYFSKCFKSQYKCSPSKYGQQPDKKDE</sequence>
<evidence type="ECO:0000256" key="9">
    <source>
        <dbReference type="ARBA" id="ARBA00023015"/>
    </source>
</evidence>
<dbReference type="FunFam" id="2.60.40.10:FF:000791">
    <property type="entry name" value="Two-component system sensor histidine kinase/response regulator"/>
    <property type="match status" value="1"/>
</dbReference>
<keyword evidence="14" id="KW-0732">Signal</keyword>
<dbReference type="InterPro" id="IPR018062">
    <property type="entry name" value="HTH_AraC-typ_CS"/>
</dbReference>
<keyword evidence="13" id="KW-1133">Transmembrane helix</keyword>
<evidence type="ECO:0000259" key="15">
    <source>
        <dbReference type="PROSITE" id="PS01124"/>
    </source>
</evidence>
<dbReference type="PANTHER" id="PTHR43547">
    <property type="entry name" value="TWO-COMPONENT HISTIDINE KINASE"/>
    <property type="match status" value="1"/>
</dbReference>
<dbReference type="PROSITE" id="PS50110">
    <property type="entry name" value="RESPONSE_REGULATORY"/>
    <property type="match status" value="1"/>
</dbReference>
<dbReference type="InterPro" id="IPR003594">
    <property type="entry name" value="HATPase_dom"/>
</dbReference>
<dbReference type="PROSITE" id="PS00041">
    <property type="entry name" value="HTH_ARAC_FAMILY_1"/>
    <property type="match status" value="1"/>
</dbReference>
<dbReference type="SMART" id="SM00448">
    <property type="entry name" value="REC"/>
    <property type="match status" value="1"/>
</dbReference>
<dbReference type="InterPro" id="IPR009057">
    <property type="entry name" value="Homeodomain-like_sf"/>
</dbReference>
<evidence type="ECO:0000256" key="14">
    <source>
        <dbReference type="SAM" id="SignalP"/>
    </source>
</evidence>
<dbReference type="Pfam" id="PF07494">
    <property type="entry name" value="Reg_prop"/>
    <property type="match status" value="7"/>
</dbReference>
<dbReference type="SMART" id="SM00388">
    <property type="entry name" value="HisKA"/>
    <property type="match status" value="1"/>
</dbReference>
<evidence type="ECO:0000259" key="17">
    <source>
        <dbReference type="PROSITE" id="PS50110"/>
    </source>
</evidence>
<keyword evidence="9" id="KW-0805">Transcription regulation</keyword>
<dbReference type="SUPFAM" id="SSF46689">
    <property type="entry name" value="Homeodomain-like"/>
    <property type="match status" value="1"/>
</dbReference>
<evidence type="ECO:0000313" key="18">
    <source>
        <dbReference type="EMBL" id="SHE45108.1"/>
    </source>
</evidence>
<feature type="signal peptide" evidence="14">
    <location>
        <begin position="1"/>
        <end position="32"/>
    </location>
</feature>
<dbReference type="EC" id="2.7.13.3" evidence="2"/>
<dbReference type="InterPro" id="IPR011006">
    <property type="entry name" value="CheY-like_superfamily"/>
</dbReference>
<evidence type="ECO:0000313" key="19">
    <source>
        <dbReference type="Proteomes" id="UP000184480"/>
    </source>
</evidence>
<evidence type="ECO:0000256" key="13">
    <source>
        <dbReference type="SAM" id="Phobius"/>
    </source>
</evidence>
<protein>
    <recommendedName>
        <fullName evidence="2">histidine kinase</fullName>
        <ecNumber evidence="2">2.7.13.3</ecNumber>
    </recommendedName>
</protein>
<evidence type="ECO:0000256" key="12">
    <source>
        <dbReference type="PROSITE-ProRule" id="PRU00169"/>
    </source>
</evidence>
<dbReference type="InterPro" id="IPR004358">
    <property type="entry name" value="Sig_transdc_His_kin-like_C"/>
</dbReference>
<dbReference type="InterPro" id="IPR011110">
    <property type="entry name" value="Reg_prop"/>
</dbReference>
<reference evidence="19" key="1">
    <citation type="submission" date="2016-11" db="EMBL/GenBank/DDBJ databases">
        <authorList>
            <person name="Varghese N."/>
            <person name="Submissions S."/>
        </authorList>
    </citation>
    <scope>NUCLEOTIDE SEQUENCE [LARGE SCALE GENOMIC DNA]</scope>
    <source>
        <strain evidence="19">DSM 27370</strain>
    </source>
</reference>
<gene>
    <name evidence="18" type="ORF">SAMN05444362_101354</name>
</gene>
<dbReference type="PRINTS" id="PR00344">
    <property type="entry name" value="BCTRLSENSOR"/>
</dbReference>
<organism evidence="18 19">
    <name type="scientific">Dysgonomonas macrotermitis</name>
    <dbReference type="NCBI Taxonomy" id="1346286"/>
    <lineage>
        <taxon>Bacteria</taxon>
        <taxon>Pseudomonadati</taxon>
        <taxon>Bacteroidota</taxon>
        <taxon>Bacteroidia</taxon>
        <taxon>Bacteroidales</taxon>
        <taxon>Dysgonomonadaceae</taxon>
        <taxon>Dysgonomonas</taxon>
    </lineage>
</organism>
<evidence type="ECO:0000256" key="10">
    <source>
        <dbReference type="ARBA" id="ARBA00023125"/>
    </source>
</evidence>
<evidence type="ECO:0000256" key="11">
    <source>
        <dbReference type="ARBA" id="ARBA00023163"/>
    </source>
</evidence>
<dbReference type="SUPFAM" id="SSF55874">
    <property type="entry name" value="ATPase domain of HSP90 chaperone/DNA topoisomerase II/histidine kinase"/>
    <property type="match status" value="1"/>
</dbReference>
<dbReference type="Gene3D" id="2.60.40.10">
    <property type="entry name" value="Immunoglobulins"/>
    <property type="match status" value="1"/>
</dbReference>
<dbReference type="SUPFAM" id="SSF52172">
    <property type="entry name" value="CheY-like"/>
    <property type="match status" value="1"/>
</dbReference>
<dbReference type="Pfam" id="PF00512">
    <property type="entry name" value="HisKA"/>
    <property type="match status" value="1"/>
</dbReference>